<evidence type="ECO:0000256" key="7">
    <source>
        <dbReference type="SAM" id="SignalP"/>
    </source>
</evidence>
<evidence type="ECO:0000259" key="8">
    <source>
        <dbReference type="PROSITE" id="PS51384"/>
    </source>
</evidence>
<dbReference type="Pfam" id="PF00970">
    <property type="entry name" value="FAD_binding_6"/>
    <property type="match status" value="1"/>
</dbReference>
<reference evidence="10" key="3">
    <citation type="submission" date="2015-04" db="UniProtKB">
        <authorList>
            <consortium name="EnsemblPlants"/>
        </authorList>
    </citation>
    <scope>IDENTIFICATION</scope>
    <source>
        <strain evidence="10">cv. Jemalong A17</strain>
    </source>
</reference>
<protein>
    <recommendedName>
        <fullName evidence="2">cytochrome-b5 reductase</fullName>
        <ecNumber evidence="2">1.6.2.2</ecNumber>
    </recommendedName>
</protein>
<keyword evidence="4 6" id="KW-0274">FAD</keyword>
<keyword evidence="11" id="KW-1185">Reference proteome</keyword>
<organism evidence="9 11">
    <name type="scientific">Medicago truncatula</name>
    <name type="common">Barrel medic</name>
    <name type="synonym">Medicago tribuloides</name>
    <dbReference type="NCBI Taxonomy" id="3880"/>
    <lineage>
        <taxon>Eukaryota</taxon>
        <taxon>Viridiplantae</taxon>
        <taxon>Streptophyta</taxon>
        <taxon>Embryophyta</taxon>
        <taxon>Tracheophyta</taxon>
        <taxon>Spermatophyta</taxon>
        <taxon>Magnoliopsida</taxon>
        <taxon>eudicotyledons</taxon>
        <taxon>Gunneridae</taxon>
        <taxon>Pentapetalae</taxon>
        <taxon>rosids</taxon>
        <taxon>fabids</taxon>
        <taxon>Fabales</taxon>
        <taxon>Fabaceae</taxon>
        <taxon>Papilionoideae</taxon>
        <taxon>50 kb inversion clade</taxon>
        <taxon>NPAAA clade</taxon>
        <taxon>Hologalegina</taxon>
        <taxon>IRL clade</taxon>
        <taxon>Trifolieae</taxon>
        <taxon>Medicago</taxon>
    </lineage>
</organism>
<feature type="binding site" evidence="6">
    <location>
        <position position="110"/>
    </location>
    <ligand>
        <name>FAD</name>
        <dbReference type="ChEBI" id="CHEBI:57692"/>
    </ligand>
</feature>
<evidence type="ECO:0000313" key="9">
    <source>
        <dbReference type="EMBL" id="AES91470.2"/>
    </source>
</evidence>
<dbReference type="GO" id="GO:0004128">
    <property type="term" value="F:cytochrome-b5 reductase activity, acting on NAD(P)H"/>
    <property type="evidence" value="ECO:0000318"/>
    <property type="project" value="GO_Central"/>
</dbReference>
<dbReference type="InterPro" id="IPR008333">
    <property type="entry name" value="Cbr1-like_FAD-bd_dom"/>
</dbReference>
<dbReference type="HOGENOM" id="CLU_1505652_0_0_1"/>
<proteinExistence type="predicted"/>
<evidence type="ECO:0000256" key="3">
    <source>
        <dbReference type="ARBA" id="ARBA00022630"/>
    </source>
</evidence>
<dbReference type="SUPFAM" id="SSF52343">
    <property type="entry name" value="Ferredoxin reductase-like, C-terminal NADP-linked domain"/>
    <property type="match status" value="1"/>
</dbReference>
<dbReference type="InterPro" id="IPR001834">
    <property type="entry name" value="CBR-like"/>
</dbReference>
<dbReference type="EC" id="1.6.2.2" evidence="2"/>
<dbReference type="GO" id="GO:0090524">
    <property type="term" value="F:cytochrome-b5 reductase activity, acting on NADH"/>
    <property type="evidence" value="ECO:0007669"/>
    <property type="project" value="UniProtKB-EC"/>
</dbReference>
<dbReference type="PANTHER" id="PTHR19370:SF171">
    <property type="entry name" value="NADH-CYTOCHROME B5 REDUCTASE 2"/>
    <property type="match status" value="1"/>
</dbReference>
<dbReference type="InterPro" id="IPR017938">
    <property type="entry name" value="Riboflavin_synthase-like_b-brl"/>
</dbReference>
<dbReference type="EMBL" id="CM001220">
    <property type="protein sequence ID" value="AES91470.2"/>
    <property type="molecule type" value="Genomic_DNA"/>
</dbReference>
<dbReference type="InterPro" id="IPR017927">
    <property type="entry name" value="FAD-bd_FR_type"/>
</dbReference>
<name>G7JVB4_MEDTR</name>
<dbReference type="STRING" id="3880.G7JVB4"/>
<dbReference type="PRINTS" id="PR00406">
    <property type="entry name" value="CYTB5RDTASE"/>
</dbReference>
<feature type="domain" description="FAD-binding FR-type" evidence="8">
    <location>
        <begin position="3"/>
        <end position="142"/>
    </location>
</feature>
<feature type="binding site" evidence="6">
    <location>
        <position position="117"/>
    </location>
    <ligand>
        <name>FAD</name>
        <dbReference type="ChEBI" id="CHEBI:57692"/>
    </ligand>
</feature>
<accession>A0A0C3X5E8</accession>
<dbReference type="Gene3D" id="2.40.30.10">
    <property type="entry name" value="Translation factors"/>
    <property type="match status" value="1"/>
</dbReference>
<keyword evidence="5" id="KW-0560">Oxidoreductase</keyword>
<dbReference type="GO" id="GO:0005739">
    <property type="term" value="C:mitochondrion"/>
    <property type="evidence" value="ECO:0000318"/>
    <property type="project" value="GO_Central"/>
</dbReference>
<keyword evidence="7" id="KW-0732">Signal</keyword>
<evidence type="ECO:0000256" key="2">
    <source>
        <dbReference type="ARBA" id="ARBA00012011"/>
    </source>
</evidence>
<dbReference type="PANTHER" id="PTHR19370">
    <property type="entry name" value="NADH-CYTOCHROME B5 REDUCTASE"/>
    <property type="match status" value="1"/>
</dbReference>
<evidence type="ECO:0000256" key="6">
    <source>
        <dbReference type="PIRSR" id="PIRSR601834-1"/>
    </source>
</evidence>
<comment type="cofactor">
    <cofactor evidence="1 6">
        <name>FAD</name>
        <dbReference type="ChEBI" id="CHEBI:57692"/>
    </cofactor>
</comment>
<dbReference type="AlphaFoldDB" id="G7JVB4"/>
<dbReference type="SUPFAM" id="SSF63380">
    <property type="entry name" value="Riboflavin synthase domain-like"/>
    <property type="match status" value="1"/>
</dbReference>
<dbReference type="Proteomes" id="UP000002051">
    <property type="component" value="Chromosome 4"/>
</dbReference>
<feature type="binding site" evidence="6">
    <location>
        <position position="91"/>
    </location>
    <ligand>
        <name>FAD</name>
        <dbReference type="ChEBI" id="CHEBI:57692"/>
    </ligand>
</feature>
<evidence type="ECO:0000313" key="11">
    <source>
        <dbReference type="Proteomes" id="UP000002051"/>
    </source>
</evidence>
<feature type="signal peptide" evidence="7">
    <location>
        <begin position="1"/>
        <end position="24"/>
    </location>
</feature>
<dbReference type="InterPro" id="IPR039261">
    <property type="entry name" value="FNR_nucleotide-bd"/>
</dbReference>
<dbReference type="PROSITE" id="PS51384">
    <property type="entry name" value="FAD_FR"/>
    <property type="match status" value="1"/>
</dbReference>
<feature type="chain" id="PRO_5014573162" description="cytochrome-b5 reductase" evidence="7">
    <location>
        <begin position="25"/>
        <end position="179"/>
    </location>
</feature>
<evidence type="ECO:0000256" key="4">
    <source>
        <dbReference type="ARBA" id="ARBA00022827"/>
    </source>
</evidence>
<sequence length="179" mass="19422">MGSSLWLLALANIGLLSIMGGVRPDFVCITVAHASSFWDGYGVLSGVSGVEGCLKVRFLGMTGGRSVVKVFDGISDKFHYGGLFGLNGGNRRYTPISDPEIKGYFDLLIKVYPKGRMTQHFASLKSGDVVQMTGYNPNIKKNICMIAGGTGINPMLLVIQIFYTVDNPTENWNGGVIWF</sequence>
<dbReference type="PaxDb" id="3880-AES91470"/>
<evidence type="ECO:0000256" key="1">
    <source>
        <dbReference type="ARBA" id="ARBA00001974"/>
    </source>
</evidence>
<dbReference type="EnsemblPlants" id="AES91470">
    <property type="protein sequence ID" value="AES91470"/>
    <property type="gene ID" value="MTR_4g113900"/>
</dbReference>
<evidence type="ECO:0000256" key="5">
    <source>
        <dbReference type="ARBA" id="ARBA00023002"/>
    </source>
</evidence>
<reference evidence="9 11" key="2">
    <citation type="journal article" date="2014" name="BMC Genomics">
        <title>An improved genome release (version Mt4.0) for the model legume Medicago truncatula.</title>
        <authorList>
            <person name="Tang H."/>
            <person name="Krishnakumar V."/>
            <person name="Bidwell S."/>
            <person name="Rosen B."/>
            <person name="Chan A."/>
            <person name="Zhou S."/>
            <person name="Gentzbittel L."/>
            <person name="Childs K.L."/>
            <person name="Yandell M."/>
            <person name="Gundlach H."/>
            <person name="Mayer K.F."/>
            <person name="Schwartz D.C."/>
            <person name="Town C.D."/>
        </authorList>
    </citation>
    <scope>GENOME REANNOTATION</scope>
    <source>
        <strain evidence="10 11">cv. Jemalong A17</strain>
    </source>
</reference>
<evidence type="ECO:0000313" key="10">
    <source>
        <dbReference type="EnsemblPlants" id="AES91470"/>
    </source>
</evidence>
<dbReference type="eggNOG" id="KOG0534">
    <property type="taxonomic scope" value="Eukaryota"/>
</dbReference>
<keyword evidence="3 6" id="KW-0285">Flavoprotein</keyword>
<reference evidence="9 11" key="1">
    <citation type="journal article" date="2011" name="Nature">
        <title>The Medicago genome provides insight into the evolution of rhizobial symbioses.</title>
        <authorList>
            <person name="Young N.D."/>
            <person name="Debelle F."/>
            <person name="Oldroyd G.E."/>
            <person name="Geurts R."/>
            <person name="Cannon S.B."/>
            <person name="Udvardi M.K."/>
            <person name="Benedito V.A."/>
            <person name="Mayer K.F."/>
            <person name="Gouzy J."/>
            <person name="Schoof H."/>
            <person name="Van de Peer Y."/>
            <person name="Proost S."/>
            <person name="Cook D.R."/>
            <person name="Meyers B.C."/>
            <person name="Spannagl M."/>
            <person name="Cheung F."/>
            <person name="De Mita S."/>
            <person name="Krishnakumar V."/>
            <person name="Gundlach H."/>
            <person name="Zhou S."/>
            <person name="Mudge J."/>
            <person name="Bharti A.K."/>
            <person name="Murray J.D."/>
            <person name="Naoumkina M.A."/>
            <person name="Rosen B."/>
            <person name="Silverstein K.A."/>
            <person name="Tang H."/>
            <person name="Rombauts S."/>
            <person name="Zhao P.X."/>
            <person name="Zhou P."/>
            <person name="Barbe V."/>
            <person name="Bardou P."/>
            <person name="Bechner M."/>
            <person name="Bellec A."/>
            <person name="Berger A."/>
            <person name="Berges H."/>
            <person name="Bidwell S."/>
            <person name="Bisseling T."/>
            <person name="Choisne N."/>
            <person name="Couloux A."/>
            <person name="Denny R."/>
            <person name="Deshpande S."/>
            <person name="Dai X."/>
            <person name="Doyle J.J."/>
            <person name="Dudez A.M."/>
            <person name="Farmer A.D."/>
            <person name="Fouteau S."/>
            <person name="Franken C."/>
            <person name="Gibelin C."/>
            <person name="Gish J."/>
            <person name="Goldstein S."/>
            <person name="Gonzalez A.J."/>
            <person name="Green P.J."/>
            <person name="Hallab A."/>
            <person name="Hartog M."/>
            <person name="Hua A."/>
            <person name="Humphray S.J."/>
            <person name="Jeong D.H."/>
            <person name="Jing Y."/>
            <person name="Jocker A."/>
            <person name="Kenton S.M."/>
            <person name="Kim D.J."/>
            <person name="Klee K."/>
            <person name="Lai H."/>
            <person name="Lang C."/>
            <person name="Lin S."/>
            <person name="Macmil S.L."/>
            <person name="Magdelenat G."/>
            <person name="Matthews L."/>
            <person name="McCorrison J."/>
            <person name="Monaghan E.L."/>
            <person name="Mun J.H."/>
            <person name="Najar F.Z."/>
            <person name="Nicholson C."/>
            <person name="Noirot C."/>
            <person name="O'Bleness M."/>
            <person name="Paule C.R."/>
            <person name="Poulain J."/>
            <person name="Prion F."/>
            <person name="Qin B."/>
            <person name="Qu C."/>
            <person name="Retzel E.F."/>
            <person name="Riddle C."/>
            <person name="Sallet E."/>
            <person name="Samain S."/>
            <person name="Samson N."/>
            <person name="Sanders I."/>
            <person name="Saurat O."/>
            <person name="Scarpelli C."/>
            <person name="Schiex T."/>
            <person name="Segurens B."/>
            <person name="Severin A.J."/>
            <person name="Sherrier D.J."/>
            <person name="Shi R."/>
            <person name="Sims S."/>
            <person name="Singer S.R."/>
            <person name="Sinharoy S."/>
            <person name="Sterck L."/>
            <person name="Viollet A."/>
            <person name="Wang B.B."/>
            <person name="Wang K."/>
            <person name="Wang M."/>
            <person name="Wang X."/>
            <person name="Warfsmann J."/>
            <person name="Weissenbach J."/>
            <person name="White D.D."/>
            <person name="White J.D."/>
            <person name="Wiley G.B."/>
            <person name="Wincker P."/>
            <person name="Xing Y."/>
            <person name="Yang L."/>
            <person name="Yao Z."/>
            <person name="Ying F."/>
            <person name="Zhai J."/>
            <person name="Zhou L."/>
            <person name="Zuber A."/>
            <person name="Denarie J."/>
            <person name="Dixon R.A."/>
            <person name="May G.D."/>
            <person name="Schwartz D.C."/>
            <person name="Rogers J."/>
            <person name="Quetier F."/>
            <person name="Town C.D."/>
            <person name="Roe B.A."/>
        </authorList>
    </citation>
    <scope>NUCLEOTIDE SEQUENCE [LARGE SCALE GENOMIC DNA]</scope>
    <source>
        <strain evidence="9">A17</strain>
        <strain evidence="10 11">cv. Jemalong A17</strain>
    </source>
</reference>
<accession>G7JVB4</accession>
<gene>
    <name evidence="9" type="ordered locus">MTR_4g113900</name>
</gene>
<feature type="binding site" evidence="6">
    <location>
        <position position="108"/>
    </location>
    <ligand>
        <name>FAD</name>
        <dbReference type="ChEBI" id="CHEBI:57692"/>
    </ligand>
</feature>
<feature type="binding site" evidence="6">
    <location>
        <position position="93"/>
    </location>
    <ligand>
        <name>FAD</name>
        <dbReference type="ChEBI" id="CHEBI:57692"/>
    </ligand>
</feature>